<name>A0A2G9U9B1_TELCI</name>
<evidence type="ECO:0000313" key="1">
    <source>
        <dbReference type="EMBL" id="PIO66846.1"/>
    </source>
</evidence>
<proteinExistence type="predicted"/>
<dbReference type="EMBL" id="KZ347988">
    <property type="protein sequence ID" value="PIO66846.1"/>
    <property type="molecule type" value="Genomic_DNA"/>
</dbReference>
<protein>
    <submittedName>
        <fullName evidence="1">Uncharacterized protein</fullName>
    </submittedName>
</protein>
<gene>
    <name evidence="1" type="ORF">TELCIR_11424</name>
</gene>
<sequence length="58" mass="6818">MVEKTTKVATRRMREQMVLKRTAKKARMGMLSPRILMAMIVSEFPMWAPMPRRTALPR</sequence>
<evidence type="ECO:0000313" key="2">
    <source>
        <dbReference type="Proteomes" id="UP000230423"/>
    </source>
</evidence>
<accession>A0A2G9U9B1</accession>
<dbReference type="Proteomes" id="UP000230423">
    <property type="component" value="Unassembled WGS sequence"/>
</dbReference>
<reference evidence="1 2" key="1">
    <citation type="submission" date="2015-09" db="EMBL/GenBank/DDBJ databases">
        <title>Draft genome of the parasitic nematode Teladorsagia circumcincta isolate WARC Sus (inbred).</title>
        <authorList>
            <person name="Mitreva M."/>
        </authorList>
    </citation>
    <scope>NUCLEOTIDE SEQUENCE [LARGE SCALE GENOMIC DNA]</scope>
    <source>
        <strain evidence="1 2">S</strain>
    </source>
</reference>
<dbReference type="AlphaFoldDB" id="A0A2G9U9B1"/>
<organism evidence="1 2">
    <name type="scientific">Teladorsagia circumcincta</name>
    <name type="common">Brown stomach worm</name>
    <name type="synonym">Ostertagia circumcincta</name>
    <dbReference type="NCBI Taxonomy" id="45464"/>
    <lineage>
        <taxon>Eukaryota</taxon>
        <taxon>Metazoa</taxon>
        <taxon>Ecdysozoa</taxon>
        <taxon>Nematoda</taxon>
        <taxon>Chromadorea</taxon>
        <taxon>Rhabditida</taxon>
        <taxon>Rhabditina</taxon>
        <taxon>Rhabditomorpha</taxon>
        <taxon>Strongyloidea</taxon>
        <taxon>Trichostrongylidae</taxon>
        <taxon>Teladorsagia</taxon>
    </lineage>
</organism>
<keyword evidence="2" id="KW-1185">Reference proteome</keyword>